<keyword evidence="1" id="KW-0472">Membrane</keyword>
<dbReference type="AlphaFoldDB" id="A0A1F5H5A5"/>
<gene>
    <name evidence="2" type="ORF">A3B54_01495</name>
</gene>
<accession>A0A1F5H5A5</accession>
<comment type="caution">
    <text evidence="2">The sequence shown here is derived from an EMBL/GenBank/DDBJ whole genome shotgun (WGS) entry which is preliminary data.</text>
</comment>
<feature type="transmembrane region" description="Helical" evidence="1">
    <location>
        <begin position="33"/>
        <end position="53"/>
    </location>
</feature>
<keyword evidence="1" id="KW-0812">Transmembrane</keyword>
<evidence type="ECO:0000313" key="2">
    <source>
        <dbReference type="EMBL" id="OGD99225.1"/>
    </source>
</evidence>
<protein>
    <submittedName>
        <fullName evidence="2">Uncharacterized protein</fullName>
    </submittedName>
</protein>
<feature type="transmembrane region" description="Helical" evidence="1">
    <location>
        <begin position="7"/>
        <end position="27"/>
    </location>
</feature>
<sequence length="96" mass="10621">MILYHEAVNLAWFLAGAMLAVGGLAIFKFVQESFFRIAVGLPLLLIGTGLFFLKIHEIILVVVRPKRLAAICIFCYEVSLKQLSGNNKQGKGQKTL</sequence>
<evidence type="ECO:0000256" key="1">
    <source>
        <dbReference type="SAM" id="Phobius"/>
    </source>
</evidence>
<dbReference type="Proteomes" id="UP000177039">
    <property type="component" value="Unassembled WGS sequence"/>
</dbReference>
<name>A0A1F5H5A5_9BACT</name>
<keyword evidence="1" id="KW-1133">Transmembrane helix</keyword>
<reference evidence="2 3" key="1">
    <citation type="journal article" date="2016" name="Nat. Commun.">
        <title>Thousands of microbial genomes shed light on interconnected biogeochemical processes in an aquifer system.</title>
        <authorList>
            <person name="Anantharaman K."/>
            <person name="Brown C.T."/>
            <person name="Hug L.A."/>
            <person name="Sharon I."/>
            <person name="Castelle C.J."/>
            <person name="Probst A.J."/>
            <person name="Thomas B.C."/>
            <person name="Singh A."/>
            <person name="Wilkins M.J."/>
            <person name="Karaoz U."/>
            <person name="Brodie E.L."/>
            <person name="Williams K.H."/>
            <person name="Hubbard S.S."/>
            <person name="Banfield J.F."/>
        </authorList>
    </citation>
    <scope>NUCLEOTIDE SEQUENCE [LARGE SCALE GENOMIC DNA]</scope>
</reference>
<organism evidence="2 3">
    <name type="scientific">Candidatus Curtissbacteria bacterium RIFCSPLOWO2_01_FULL_42_50</name>
    <dbReference type="NCBI Taxonomy" id="1797730"/>
    <lineage>
        <taxon>Bacteria</taxon>
        <taxon>Candidatus Curtissiibacteriota</taxon>
    </lineage>
</organism>
<evidence type="ECO:0000313" key="3">
    <source>
        <dbReference type="Proteomes" id="UP000177039"/>
    </source>
</evidence>
<proteinExistence type="predicted"/>
<dbReference type="EMBL" id="MFBT01000021">
    <property type="protein sequence ID" value="OGD99225.1"/>
    <property type="molecule type" value="Genomic_DNA"/>
</dbReference>